<dbReference type="EMBL" id="BARV01024385">
    <property type="protein sequence ID" value="GAI46205.1"/>
    <property type="molecule type" value="Genomic_DNA"/>
</dbReference>
<evidence type="ECO:0000313" key="1">
    <source>
        <dbReference type="EMBL" id="GAI46205.1"/>
    </source>
</evidence>
<organism evidence="1">
    <name type="scientific">marine sediment metagenome</name>
    <dbReference type="NCBI Taxonomy" id="412755"/>
    <lineage>
        <taxon>unclassified sequences</taxon>
        <taxon>metagenomes</taxon>
        <taxon>ecological metagenomes</taxon>
    </lineage>
</organism>
<protein>
    <recommendedName>
        <fullName evidence="2">DUF177 domain-containing protein</fullName>
    </recommendedName>
</protein>
<dbReference type="PANTHER" id="PTHR34374:SF1">
    <property type="entry name" value="LARGE RIBOSOMAL RNA SUBUNIT ACCUMULATION PROTEIN YCED HOMOLOG 1, CHLOROPLASTIC"/>
    <property type="match status" value="1"/>
</dbReference>
<name>X1Q548_9ZZZZ</name>
<reference evidence="1" key="1">
    <citation type="journal article" date="2014" name="Front. Microbiol.">
        <title>High frequency of phylogenetically diverse reductive dehalogenase-homologous genes in deep subseafloor sedimentary metagenomes.</title>
        <authorList>
            <person name="Kawai M."/>
            <person name="Futagami T."/>
            <person name="Toyoda A."/>
            <person name="Takaki Y."/>
            <person name="Nishi S."/>
            <person name="Hori S."/>
            <person name="Arai W."/>
            <person name="Tsubouchi T."/>
            <person name="Morono Y."/>
            <person name="Uchiyama I."/>
            <person name="Ito T."/>
            <person name="Fujiyama A."/>
            <person name="Inagaki F."/>
            <person name="Takami H."/>
        </authorList>
    </citation>
    <scope>NUCLEOTIDE SEQUENCE</scope>
    <source>
        <strain evidence="1">Expedition CK06-06</strain>
    </source>
</reference>
<dbReference type="Pfam" id="PF02620">
    <property type="entry name" value="YceD"/>
    <property type="match status" value="1"/>
</dbReference>
<proteinExistence type="predicted"/>
<comment type="caution">
    <text evidence="1">The sequence shown here is derived from an EMBL/GenBank/DDBJ whole genome shotgun (WGS) entry which is preliminary data.</text>
</comment>
<evidence type="ECO:0008006" key="2">
    <source>
        <dbReference type="Google" id="ProtNLM"/>
    </source>
</evidence>
<dbReference type="AlphaFoldDB" id="X1Q548"/>
<feature type="non-terminal residue" evidence="1">
    <location>
        <position position="1"/>
    </location>
</feature>
<accession>X1Q548</accession>
<dbReference type="PANTHER" id="PTHR34374">
    <property type="entry name" value="LARGE RIBOSOMAL RNA SUBUNIT ACCUMULATION PROTEIN YCED HOMOLOG 1, CHLOROPLASTIC"/>
    <property type="match status" value="1"/>
</dbReference>
<gene>
    <name evidence="1" type="ORF">S06H3_39819</name>
</gene>
<dbReference type="InterPro" id="IPR003772">
    <property type="entry name" value="YceD"/>
</dbReference>
<sequence length="180" mass="19480">RINVAHQLKASIGSIRNYEVSGIVNVAGGKSMVQGEVKLMRTDRSILAKGTLHTTVEVTCSRCLGLCGCPLTLKIEEEYFPITDVVSGASLPLPEEPGCFTIDEQHVIDLTEAIRQYALLAIPMKPLCREDCAGLCPNCGHNLNQGPCDCSPPETEPRWSELSKLTLASEAVVNEQKGTE</sequence>